<reference evidence="2 3" key="1">
    <citation type="submission" date="2024-09" db="EMBL/GenBank/DDBJ databases">
        <authorList>
            <person name="Sun Q."/>
            <person name="Mori K."/>
        </authorList>
    </citation>
    <scope>NUCLEOTIDE SEQUENCE [LARGE SCALE GENOMIC DNA]</scope>
    <source>
        <strain evidence="2 3">JCM 11201</strain>
    </source>
</reference>
<dbReference type="PANTHER" id="PTHR30212">
    <property type="entry name" value="PROTEIN YIIM"/>
    <property type="match status" value="1"/>
</dbReference>
<sequence>MKLLQVSVGLPKTKQLENGTLVTGIGKEEVEGCWLRKESFDGDAVANTSFHGGVDRAVCVYPFEHYALWEKQFGSTLPRPAFGENFTVIGMKEEDTYIGDVYRIGEAIVQVTQGRIPCITIDHHTGCKGLMAEIVKTGYTGYFMRVLEEGFVAKDASITLLERGESVTVLHTNRIYFHGPRNEGEAKEILAEEALAPAWRNKLVQRITKNR</sequence>
<accession>A0ABV5WML7</accession>
<evidence type="ECO:0000313" key="3">
    <source>
        <dbReference type="Proteomes" id="UP001589609"/>
    </source>
</evidence>
<dbReference type="InterPro" id="IPR005163">
    <property type="entry name" value="Tri_helical_YiiM-like"/>
</dbReference>
<proteinExistence type="predicted"/>
<organism evidence="2 3">
    <name type="scientific">Ectobacillus funiculus</name>
    <dbReference type="NCBI Taxonomy" id="137993"/>
    <lineage>
        <taxon>Bacteria</taxon>
        <taxon>Bacillati</taxon>
        <taxon>Bacillota</taxon>
        <taxon>Bacilli</taxon>
        <taxon>Bacillales</taxon>
        <taxon>Bacillaceae</taxon>
        <taxon>Ectobacillus</taxon>
    </lineage>
</organism>
<protein>
    <submittedName>
        <fullName evidence="2">MOSC domain-containing protein</fullName>
    </submittedName>
</protein>
<keyword evidence="3" id="KW-1185">Reference proteome</keyword>
<evidence type="ECO:0000259" key="1">
    <source>
        <dbReference type="PROSITE" id="PS51340"/>
    </source>
</evidence>
<dbReference type="RefSeq" id="WP_379951714.1">
    <property type="nucleotide sequence ID" value="NZ_JBHMAF010000194.1"/>
</dbReference>
<dbReference type="SUPFAM" id="SSF50800">
    <property type="entry name" value="PK beta-barrel domain-like"/>
    <property type="match status" value="1"/>
</dbReference>
<comment type="caution">
    <text evidence="2">The sequence shown here is derived from an EMBL/GenBank/DDBJ whole genome shotgun (WGS) entry which is preliminary data.</text>
</comment>
<gene>
    <name evidence="2" type="ORF">ACFFMS_25270</name>
</gene>
<evidence type="ECO:0000313" key="2">
    <source>
        <dbReference type="EMBL" id="MFB9761555.1"/>
    </source>
</evidence>
<dbReference type="InterPro" id="IPR005302">
    <property type="entry name" value="MoCF_Sase_C"/>
</dbReference>
<name>A0ABV5WML7_9BACI</name>
<dbReference type="InterPro" id="IPR052353">
    <property type="entry name" value="Benzoxazolinone_Detox_Enz"/>
</dbReference>
<dbReference type="Proteomes" id="UP001589609">
    <property type="component" value="Unassembled WGS sequence"/>
</dbReference>
<dbReference type="EMBL" id="JBHMAF010000194">
    <property type="protein sequence ID" value="MFB9761555.1"/>
    <property type="molecule type" value="Genomic_DNA"/>
</dbReference>
<dbReference type="Pfam" id="PF03475">
    <property type="entry name" value="YiiM_3-alpha"/>
    <property type="match status" value="1"/>
</dbReference>
<dbReference type="Gene3D" id="2.40.33.20">
    <property type="entry name" value="PK beta-barrel domain-like"/>
    <property type="match status" value="1"/>
</dbReference>
<feature type="domain" description="MOSC" evidence="1">
    <location>
        <begin position="14"/>
        <end position="161"/>
    </location>
</feature>
<dbReference type="InterPro" id="IPR011037">
    <property type="entry name" value="Pyrv_Knase-like_insert_dom_sf"/>
</dbReference>
<dbReference type="PROSITE" id="PS51340">
    <property type="entry name" value="MOSC"/>
    <property type="match status" value="1"/>
</dbReference>
<dbReference type="PANTHER" id="PTHR30212:SF2">
    <property type="entry name" value="PROTEIN YIIM"/>
    <property type="match status" value="1"/>
</dbReference>
<dbReference type="Pfam" id="PF03473">
    <property type="entry name" value="MOSC"/>
    <property type="match status" value="1"/>
</dbReference>